<comment type="caution">
    <text evidence="2">The sequence shown here is derived from an EMBL/GenBank/DDBJ whole genome shotgun (WGS) entry which is preliminary data.</text>
</comment>
<dbReference type="STRING" id="472963.BKP45_10650"/>
<keyword evidence="1" id="KW-0472">Membrane</keyword>
<accession>A0A1S2M0Q8</accession>
<dbReference type="Proteomes" id="UP000180057">
    <property type="component" value="Unassembled WGS sequence"/>
</dbReference>
<evidence type="ECO:0000313" key="2">
    <source>
        <dbReference type="EMBL" id="OIJ18053.1"/>
    </source>
</evidence>
<dbReference type="EMBL" id="MLQS01000017">
    <property type="protein sequence ID" value="OIJ19532.1"/>
    <property type="molecule type" value="Genomic_DNA"/>
</dbReference>
<evidence type="ECO:0000256" key="1">
    <source>
        <dbReference type="SAM" id="Phobius"/>
    </source>
</evidence>
<keyword evidence="4" id="KW-1185">Reference proteome</keyword>
<sequence>MYILVTVRAFSGLRINPFYFIDFFYRKFTKNNMLELLAASLAILFYYVINGYIYSFPEIITFPFMTIFFYSRCFIDVEEVLMKKGKSDMESKV</sequence>
<dbReference type="AlphaFoldDB" id="A0A1S2M0Q8"/>
<keyword evidence="1" id="KW-0812">Transmembrane</keyword>
<proteinExistence type="predicted"/>
<reference evidence="2 4" key="1">
    <citation type="submission" date="2016-10" db="EMBL/GenBank/DDBJ databases">
        <title>Draft genome sequences of four alkaliphilic bacteria belonging to the Anaerobacillus genus.</title>
        <authorList>
            <person name="Bassil N.M."/>
            <person name="Lloyd J.R."/>
        </authorList>
    </citation>
    <scope>NUCLEOTIDE SEQUENCE [LARGE SCALE GENOMIC DNA]</scope>
    <source>
        <strain evidence="2 4">DSM 22531</strain>
    </source>
</reference>
<feature type="transmembrane region" description="Helical" evidence="1">
    <location>
        <begin position="33"/>
        <end position="53"/>
    </location>
</feature>
<keyword evidence="1" id="KW-1133">Transmembrane helix</keyword>
<evidence type="ECO:0000313" key="3">
    <source>
        <dbReference type="EMBL" id="OIJ19532.1"/>
    </source>
</evidence>
<evidence type="ECO:0000313" key="4">
    <source>
        <dbReference type="Proteomes" id="UP000180057"/>
    </source>
</evidence>
<organism evidence="2 4">
    <name type="scientific">Anaerobacillus alkalidiazotrophicus</name>
    <dbReference type="NCBI Taxonomy" id="472963"/>
    <lineage>
        <taxon>Bacteria</taxon>
        <taxon>Bacillati</taxon>
        <taxon>Bacillota</taxon>
        <taxon>Bacilli</taxon>
        <taxon>Bacillales</taxon>
        <taxon>Bacillaceae</taxon>
        <taxon>Anaerobacillus</taxon>
    </lineage>
</organism>
<protein>
    <submittedName>
        <fullName evidence="2">Uncharacterized protein</fullName>
    </submittedName>
</protein>
<dbReference type="EMBL" id="MLQS01000030">
    <property type="protein sequence ID" value="OIJ18053.1"/>
    <property type="molecule type" value="Genomic_DNA"/>
</dbReference>
<gene>
    <name evidence="3" type="ORF">BKP45_10650</name>
    <name evidence="2" type="ORF">BKP45_16365</name>
</gene>
<name>A0A1S2M0Q8_9BACI</name>